<keyword evidence="9" id="KW-0862">Zinc</keyword>
<dbReference type="SMART" id="SM00184">
    <property type="entry name" value="RING"/>
    <property type="match status" value="1"/>
</dbReference>
<dbReference type="PANTHER" id="PTHR23328">
    <property type="entry name" value="RING-TYPE DOMAIN-CONTAINING PROTEIN"/>
    <property type="match status" value="1"/>
</dbReference>
<organism evidence="15 16">
    <name type="scientific">Mya arenaria</name>
    <name type="common">Soft-shell clam</name>
    <dbReference type="NCBI Taxonomy" id="6604"/>
    <lineage>
        <taxon>Eukaryota</taxon>
        <taxon>Metazoa</taxon>
        <taxon>Spiralia</taxon>
        <taxon>Lophotrochozoa</taxon>
        <taxon>Mollusca</taxon>
        <taxon>Bivalvia</taxon>
        <taxon>Autobranchia</taxon>
        <taxon>Heteroconchia</taxon>
        <taxon>Euheterodonta</taxon>
        <taxon>Imparidentia</taxon>
        <taxon>Neoheterodontei</taxon>
        <taxon>Myida</taxon>
        <taxon>Myoidea</taxon>
        <taxon>Myidae</taxon>
        <taxon>Mya</taxon>
    </lineage>
</organism>
<dbReference type="Proteomes" id="UP001164746">
    <property type="component" value="Chromosome 15"/>
</dbReference>
<feature type="compositionally biased region" description="Polar residues" evidence="13">
    <location>
        <begin position="536"/>
        <end position="545"/>
    </location>
</feature>
<dbReference type="EC" id="2.3.2.27" evidence="3"/>
<evidence type="ECO:0000256" key="3">
    <source>
        <dbReference type="ARBA" id="ARBA00012483"/>
    </source>
</evidence>
<dbReference type="InterPro" id="IPR018957">
    <property type="entry name" value="Znf_C3HC4_RING-type"/>
</dbReference>
<keyword evidence="10" id="KW-0539">Nucleus</keyword>
<dbReference type="SUPFAM" id="SSF57850">
    <property type="entry name" value="RING/U-box"/>
    <property type="match status" value="1"/>
</dbReference>
<keyword evidence="8" id="KW-0833">Ubl conjugation pathway</keyword>
<feature type="compositionally biased region" description="Basic and acidic residues" evidence="13">
    <location>
        <begin position="699"/>
        <end position="717"/>
    </location>
</feature>
<comment type="subcellular location">
    <subcellularLocation>
        <location evidence="2">Nucleus</location>
    </subcellularLocation>
</comment>
<evidence type="ECO:0000256" key="13">
    <source>
        <dbReference type="SAM" id="MobiDB-lite"/>
    </source>
</evidence>
<dbReference type="InterPro" id="IPR013083">
    <property type="entry name" value="Znf_RING/FYVE/PHD"/>
</dbReference>
<evidence type="ECO:0000256" key="7">
    <source>
        <dbReference type="ARBA" id="ARBA00022771"/>
    </source>
</evidence>
<evidence type="ECO:0000256" key="2">
    <source>
        <dbReference type="ARBA" id="ARBA00004123"/>
    </source>
</evidence>
<evidence type="ECO:0000256" key="5">
    <source>
        <dbReference type="ARBA" id="ARBA00022723"/>
    </source>
</evidence>
<keyword evidence="6" id="KW-0227">DNA damage</keyword>
<evidence type="ECO:0000256" key="8">
    <source>
        <dbReference type="ARBA" id="ARBA00022786"/>
    </source>
</evidence>
<name>A0ABY7G222_MYAAR</name>
<protein>
    <recommendedName>
        <fullName evidence="3">RING-type E3 ubiquitin transferase</fullName>
        <ecNumber evidence="3">2.3.2.27</ecNumber>
    </recommendedName>
</protein>
<dbReference type="CDD" id="cd22249">
    <property type="entry name" value="UDM1_RNF168_RNF169-like"/>
    <property type="match status" value="1"/>
</dbReference>
<feature type="compositionally biased region" description="Low complexity" evidence="13">
    <location>
        <begin position="608"/>
        <end position="620"/>
    </location>
</feature>
<feature type="region of interest" description="Disordered" evidence="13">
    <location>
        <begin position="462"/>
        <end position="488"/>
    </location>
</feature>
<evidence type="ECO:0000256" key="4">
    <source>
        <dbReference type="ARBA" id="ARBA00022679"/>
    </source>
</evidence>
<feature type="region of interest" description="Disordered" evidence="13">
    <location>
        <begin position="369"/>
        <end position="428"/>
    </location>
</feature>
<proteinExistence type="predicted"/>
<feature type="region of interest" description="Disordered" evidence="13">
    <location>
        <begin position="525"/>
        <end position="577"/>
    </location>
</feature>
<keyword evidence="4" id="KW-0808">Transferase</keyword>
<feature type="compositionally biased region" description="Basic residues" evidence="13">
    <location>
        <begin position="475"/>
        <end position="486"/>
    </location>
</feature>
<keyword evidence="16" id="KW-1185">Reference proteome</keyword>
<evidence type="ECO:0000256" key="12">
    <source>
        <dbReference type="SAM" id="Coils"/>
    </source>
</evidence>
<evidence type="ECO:0000259" key="14">
    <source>
        <dbReference type="PROSITE" id="PS50089"/>
    </source>
</evidence>
<feature type="coiled-coil region" evidence="12">
    <location>
        <begin position="110"/>
        <end position="173"/>
    </location>
</feature>
<sequence>MNLEDNICPICLYIFIQPVTMPCKHELCLGCFQQNVQEANFVCPMCRIRISTWARRASRKKELVNEERWSAIKKSFPDQVRARLEGFEEDDEEMNALNISIKLAEPGEIREEYEEQLKKLRDQRSAEERAEAEASERLIRQLQAEEKRTLAELEEIRRQDEELAQRLSQTEDDEVEIVTRATSGSILSVSSDSRASPDGAGDRHTATRDRHSTLPSPGLLKTRSEILDAMCKGISISVDDLDSNCSTPPVCPKPVLPVAGMTNTDTESTDESGVLRAPSSDSISHELNHFRPIRSCPLTPPRRLPSGQVVEPMVIRTTPRNLSKSGLGSPLGEEGSLAEIDAGSPIMQRRLSQLAEERIDKVNKFSKSTCTLESGSQPDENLNPESQQSATPTHVAPGPGGNRSVDFRDISNSNLGHKHAGDQAGPGNVKKKLIIPLEPEFDTDVFCEGVVESEFKVQKVDNEQKDPAKVNNGRLSRKRRGAKTKNRYMESPQATLMKWAKPMESLQQTTDSTYSPECNVKLNGLAKSSHKKTTRSGRTYKSAQDPNFLYDNLRKKKPSGDSNVANESDNSNSDCEESDSCLEIEEDVFHNAKRRKLNFTATKLEQNTNQNCNKTVNNKTASKGQKRQLKTSRQPLRQTRKTISKPVTKKQARTVTDYFAARQLSREDQEEKDRRMAEELQRQFELEAKLHLSSLRFKGTTEEYQLRQTRNRVDSKT</sequence>
<feature type="region of interest" description="Disordered" evidence="13">
    <location>
        <begin position="608"/>
        <end position="651"/>
    </location>
</feature>
<evidence type="ECO:0000256" key="9">
    <source>
        <dbReference type="ARBA" id="ARBA00022833"/>
    </source>
</evidence>
<accession>A0ABY7G222</accession>
<evidence type="ECO:0000256" key="1">
    <source>
        <dbReference type="ARBA" id="ARBA00000900"/>
    </source>
</evidence>
<feature type="domain" description="RING-type" evidence="14">
    <location>
        <begin position="8"/>
        <end position="47"/>
    </location>
</feature>
<dbReference type="PROSITE" id="PS50089">
    <property type="entry name" value="ZF_RING_2"/>
    <property type="match status" value="1"/>
</dbReference>
<keyword evidence="5" id="KW-0479">Metal-binding</keyword>
<evidence type="ECO:0000256" key="10">
    <source>
        <dbReference type="ARBA" id="ARBA00023242"/>
    </source>
</evidence>
<dbReference type="EMBL" id="CP111026">
    <property type="protein sequence ID" value="WAR28275.1"/>
    <property type="molecule type" value="Genomic_DNA"/>
</dbReference>
<dbReference type="InterPro" id="IPR051657">
    <property type="entry name" value="RNF168/RNF169_E3_ubiq-ligase"/>
</dbReference>
<feature type="region of interest" description="Disordered" evidence="13">
    <location>
        <begin position="698"/>
        <end position="717"/>
    </location>
</feature>
<evidence type="ECO:0000256" key="6">
    <source>
        <dbReference type="ARBA" id="ARBA00022763"/>
    </source>
</evidence>
<gene>
    <name evidence="15" type="ORF">MAR_013979</name>
</gene>
<evidence type="ECO:0000256" key="11">
    <source>
        <dbReference type="PROSITE-ProRule" id="PRU00175"/>
    </source>
</evidence>
<keyword evidence="7 11" id="KW-0863">Zinc-finger</keyword>
<dbReference type="PANTHER" id="PTHR23328:SF0">
    <property type="entry name" value="RING-TYPE DOMAIN-CONTAINING PROTEIN"/>
    <property type="match status" value="1"/>
</dbReference>
<comment type="catalytic activity">
    <reaction evidence="1">
        <text>S-ubiquitinyl-[E2 ubiquitin-conjugating enzyme]-L-cysteine + [acceptor protein]-L-lysine = [E2 ubiquitin-conjugating enzyme]-L-cysteine + N(6)-ubiquitinyl-[acceptor protein]-L-lysine.</text>
        <dbReference type="EC" id="2.3.2.27"/>
    </reaction>
</comment>
<dbReference type="Gene3D" id="3.30.40.10">
    <property type="entry name" value="Zinc/RING finger domain, C3HC4 (zinc finger)"/>
    <property type="match status" value="1"/>
</dbReference>
<feature type="compositionally biased region" description="Polar residues" evidence="13">
    <location>
        <begin position="369"/>
        <end position="392"/>
    </location>
</feature>
<feature type="compositionally biased region" description="Basic and acidic residues" evidence="13">
    <location>
        <begin position="200"/>
        <end position="212"/>
    </location>
</feature>
<feature type="region of interest" description="Disordered" evidence="13">
    <location>
        <begin position="188"/>
        <end position="218"/>
    </location>
</feature>
<dbReference type="InterPro" id="IPR001841">
    <property type="entry name" value="Znf_RING"/>
</dbReference>
<keyword evidence="12" id="KW-0175">Coiled coil</keyword>
<evidence type="ECO:0000313" key="15">
    <source>
        <dbReference type="EMBL" id="WAR28275.1"/>
    </source>
</evidence>
<evidence type="ECO:0000313" key="16">
    <source>
        <dbReference type="Proteomes" id="UP001164746"/>
    </source>
</evidence>
<dbReference type="Pfam" id="PF00097">
    <property type="entry name" value="zf-C3HC4"/>
    <property type="match status" value="1"/>
</dbReference>
<dbReference type="CDD" id="cd16550">
    <property type="entry name" value="RING-HC_RNF168"/>
    <property type="match status" value="1"/>
</dbReference>
<reference evidence="15" key="1">
    <citation type="submission" date="2022-11" db="EMBL/GenBank/DDBJ databases">
        <title>Centuries of genome instability and evolution in soft-shell clam transmissible cancer (bioRxiv).</title>
        <authorList>
            <person name="Hart S.F.M."/>
            <person name="Yonemitsu M.A."/>
            <person name="Giersch R.M."/>
            <person name="Beal B.F."/>
            <person name="Arriagada G."/>
            <person name="Davis B.W."/>
            <person name="Ostrander E.A."/>
            <person name="Goff S.P."/>
            <person name="Metzger M.J."/>
        </authorList>
    </citation>
    <scope>NUCLEOTIDE SEQUENCE</scope>
    <source>
        <strain evidence="15">MELC-2E11</strain>
        <tissue evidence="15">Siphon/mantle</tissue>
    </source>
</reference>
<feature type="compositionally biased region" description="Basic residues" evidence="13">
    <location>
        <begin position="638"/>
        <end position="651"/>
    </location>
</feature>